<dbReference type="GO" id="GO:0005524">
    <property type="term" value="F:ATP binding"/>
    <property type="evidence" value="ECO:0007669"/>
    <property type="project" value="UniProtKB-KW"/>
</dbReference>
<protein>
    <recommendedName>
        <fullName evidence="5">Bacterial type II secretion system protein E domain-containing protein</fullName>
    </recommendedName>
</protein>
<dbReference type="GO" id="GO:0005886">
    <property type="term" value="C:plasma membrane"/>
    <property type="evidence" value="ECO:0007669"/>
    <property type="project" value="TreeGrafter"/>
</dbReference>
<keyword evidence="3" id="KW-0067">ATP-binding</keyword>
<dbReference type="InterPro" id="IPR027417">
    <property type="entry name" value="P-loop_NTPase"/>
</dbReference>
<sequence length="587" mass="65295">MSILDVLIKQGVIEAKDISSIKEKVDATGDDVEENLLTLGVSPEDILAAKAEYYAMPVKSVDLSLITSKVLDYIPEEAAVYYQFVPVGVNNGVLEVGVTNPDNITARDALNFISSKINLPFKTFIISQDSFNKVINLYKGLSGEVTKALSELETEFVTEVKSEEKDTKKDTKKESSEDEFENDLGSSESKDAKVIENAPVTKIVATILRYAIDGRASDIHIEPTAANVRIRFRVDGIMNTSIVLPSRVHSAVVARIKIMSNMRLDEKRKPQDGRFSATLNERKVDFRVSTFPTYFGEKVVIRILDQEKGIKRLSELGLSKRNLEQIMRAIDKPYGLILISGPTGSGKSTTLYSMMNEVDKEHKNVLSLEDPIEYNMEGMSQSQVMSEIGYTFASGLRTTLRQDPDIIMVGEIRDKETAQLAIQAALTGHLVFSTIHTNTAIGVIPRLIDMGIDPYLIAPTLVLAIAQRLARSFCPGAGKPVKVDGSIKMMLEKQFVDLPEIYKKDIIFGKEVYEIAPAPNCPSGIKGRVAVMEVLEMDKELEQIILKNPTEQEIWKHARSKGMLTMKEDAMIKAFGRVIPFEEFNML</sequence>
<dbReference type="Gene3D" id="3.30.300.160">
    <property type="entry name" value="Type II secretion system, protein E, N-terminal domain"/>
    <property type="match status" value="1"/>
</dbReference>
<accession>A0A1G2V413</accession>
<comment type="similarity">
    <text evidence="1">Belongs to the GSP E family.</text>
</comment>
<dbReference type="Pfam" id="PF05157">
    <property type="entry name" value="MshEN"/>
    <property type="match status" value="1"/>
</dbReference>
<organism evidence="6 7">
    <name type="scientific">Candidatus Zambryskibacteria bacterium RIFOXYC1_FULL_39_10</name>
    <dbReference type="NCBI Taxonomy" id="1802779"/>
    <lineage>
        <taxon>Bacteria</taxon>
        <taxon>Candidatus Zambryskiibacteriota</taxon>
    </lineage>
</organism>
<comment type="caution">
    <text evidence="6">The sequence shown here is derived from an EMBL/GenBank/DDBJ whole genome shotgun (WGS) entry which is preliminary data.</text>
</comment>
<feature type="region of interest" description="Disordered" evidence="4">
    <location>
        <begin position="160"/>
        <end position="188"/>
    </location>
</feature>
<evidence type="ECO:0000313" key="6">
    <source>
        <dbReference type="EMBL" id="OHB16362.1"/>
    </source>
</evidence>
<dbReference type="Pfam" id="PF00437">
    <property type="entry name" value="T2SSE"/>
    <property type="match status" value="1"/>
</dbReference>
<dbReference type="InterPro" id="IPR003593">
    <property type="entry name" value="AAA+_ATPase"/>
</dbReference>
<dbReference type="EMBL" id="MHWW01000002">
    <property type="protein sequence ID" value="OHB16362.1"/>
    <property type="molecule type" value="Genomic_DNA"/>
</dbReference>
<dbReference type="InterPro" id="IPR037257">
    <property type="entry name" value="T2SS_E_N_sf"/>
</dbReference>
<dbReference type="Gene3D" id="3.40.50.300">
    <property type="entry name" value="P-loop containing nucleotide triphosphate hydrolases"/>
    <property type="match status" value="1"/>
</dbReference>
<keyword evidence="2" id="KW-0547">Nucleotide-binding</keyword>
<gene>
    <name evidence="6" type="ORF">A2431_01540</name>
</gene>
<dbReference type="Gene3D" id="3.30.450.90">
    <property type="match status" value="1"/>
</dbReference>
<dbReference type="SUPFAM" id="SSF52540">
    <property type="entry name" value="P-loop containing nucleoside triphosphate hydrolases"/>
    <property type="match status" value="1"/>
</dbReference>
<evidence type="ECO:0000313" key="7">
    <source>
        <dbReference type="Proteomes" id="UP000177697"/>
    </source>
</evidence>
<dbReference type="SMART" id="SM00382">
    <property type="entry name" value="AAA"/>
    <property type="match status" value="1"/>
</dbReference>
<reference evidence="6 7" key="1">
    <citation type="journal article" date="2016" name="Nat. Commun.">
        <title>Thousands of microbial genomes shed light on interconnected biogeochemical processes in an aquifer system.</title>
        <authorList>
            <person name="Anantharaman K."/>
            <person name="Brown C.T."/>
            <person name="Hug L.A."/>
            <person name="Sharon I."/>
            <person name="Castelle C.J."/>
            <person name="Probst A.J."/>
            <person name="Thomas B.C."/>
            <person name="Singh A."/>
            <person name="Wilkins M.J."/>
            <person name="Karaoz U."/>
            <person name="Brodie E.L."/>
            <person name="Williams K.H."/>
            <person name="Hubbard S.S."/>
            <person name="Banfield J.F."/>
        </authorList>
    </citation>
    <scope>NUCLEOTIDE SEQUENCE [LARGE SCALE GENOMIC DNA]</scope>
</reference>
<dbReference type="PANTHER" id="PTHR30258">
    <property type="entry name" value="TYPE II SECRETION SYSTEM PROTEIN GSPE-RELATED"/>
    <property type="match status" value="1"/>
</dbReference>
<feature type="compositionally biased region" description="Basic and acidic residues" evidence="4">
    <location>
        <begin position="160"/>
        <end position="175"/>
    </location>
</feature>
<evidence type="ECO:0000256" key="2">
    <source>
        <dbReference type="ARBA" id="ARBA00022741"/>
    </source>
</evidence>
<feature type="domain" description="Bacterial type II secretion system protein E" evidence="5">
    <location>
        <begin position="400"/>
        <end position="414"/>
    </location>
</feature>
<dbReference type="AlphaFoldDB" id="A0A1G2V413"/>
<dbReference type="GO" id="GO:0016887">
    <property type="term" value="F:ATP hydrolysis activity"/>
    <property type="evidence" value="ECO:0007669"/>
    <property type="project" value="TreeGrafter"/>
</dbReference>
<dbReference type="PROSITE" id="PS00662">
    <property type="entry name" value="T2SP_E"/>
    <property type="match status" value="1"/>
</dbReference>
<proteinExistence type="inferred from homology"/>
<dbReference type="InterPro" id="IPR007831">
    <property type="entry name" value="T2SS_GspE_N"/>
</dbReference>
<dbReference type="InterPro" id="IPR001482">
    <property type="entry name" value="T2SS/T4SS_dom"/>
</dbReference>
<dbReference type="SUPFAM" id="SSF160246">
    <property type="entry name" value="EspE N-terminal domain-like"/>
    <property type="match status" value="1"/>
</dbReference>
<evidence type="ECO:0000259" key="5">
    <source>
        <dbReference type="PROSITE" id="PS00662"/>
    </source>
</evidence>
<evidence type="ECO:0000256" key="4">
    <source>
        <dbReference type="SAM" id="MobiDB-lite"/>
    </source>
</evidence>
<dbReference type="CDD" id="cd01129">
    <property type="entry name" value="PulE-GspE-like"/>
    <property type="match status" value="1"/>
</dbReference>
<name>A0A1G2V413_9BACT</name>
<evidence type="ECO:0000256" key="3">
    <source>
        <dbReference type="ARBA" id="ARBA00022840"/>
    </source>
</evidence>
<evidence type="ECO:0000256" key="1">
    <source>
        <dbReference type="ARBA" id="ARBA00006611"/>
    </source>
</evidence>
<dbReference type="PANTHER" id="PTHR30258:SF1">
    <property type="entry name" value="PROTEIN TRANSPORT PROTEIN HOFB HOMOLOG"/>
    <property type="match status" value="1"/>
</dbReference>
<dbReference type="Proteomes" id="UP000177697">
    <property type="component" value="Unassembled WGS sequence"/>
</dbReference>